<dbReference type="Pfam" id="PF21800">
    <property type="entry name" value="KH_KRR1_2nd"/>
    <property type="match status" value="1"/>
</dbReference>
<feature type="compositionally biased region" description="Basic residues" evidence="9">
    <location>
        <begin position="336"/>
        <end position="348"/>
    </location>
</feature>
<feature type="region of interest" description="Disordered" evidence="9">
    <location>
        <begin position="284"/>
        <end position="368"/>
    </location>
</feature>
<dbReference type="InterPro" id="IPR024166">
    <property type="entry name" value="rRNA_assembly_KRR1"/>
</dbReference>
<feature type="region of interest" description="Disordered" evidence="9">
    <location>
        <begin position="1"/>
        <end position="22"/>
    </location>
</feature>
<dbReference type="Pfam" id="PF17903">
    <property type="entry name" value="KH_KRR1_1st"/>
    <property type="match status" value="1"/>
</dbReference>
<feature type="compositionally biased region" description="Basic residues" evidence="9">
    <location>
        <begin position="239"/>
        <end position="253"/>
    </location>
</feature>
<dbReference type="GO" id="GO:0006364">
    <property type="term" value="P:rRNA processing"/>
    <property type="evidence" value="ECO:0007669"/>
    <property type="project" value="UniProtKB-KW"/>
</dbReference>
<keyword evidence="5 8" id="KW-0694">RNA-binding</keyword>
<evidence type="ECO:0000313" key="11">
    <source>
        <dbReference type="Proteomes" id="UP001152795"/>
    </source>
</evidence>
<dbReference type="InterPro" id="IPR004087">
    <property type="entry name" value="KH_dom"/>
</dbReference>
<dbReference type="FunFam" id="3.30.1370.10:FF:000014">
    <property type="entry name" value="KRR1 small subunit processome component"/>
    <property type="match status" value="1"/>
</dbReference>
<dbReference type="GO" id="GO:0003723">
    <property type="term" value="F:RNA binding"/>
    <property type="evidence" value="ECO:0007669"/>
    <property type="project" value="UniProtKB-KW"/>
</dbReference>
<organism evidence="10 11">
    <name type="scientific">Paramuricea clavata</name>
    <name type="common">Red gorgonian</name>
    <name type="synonym">Violescent sea-whip</name>
    <dbReference type="NCBI Taxonomy" id="317549"/>
    <lineage>
        <taxon>Eukaryota</taxon>
        <taxon>Metazoa</taxon>
        <taxon>Cnidaria</taxon>
        <taxon>Anthozoa</taxon>
        <taxon>Octocorallia</taxon>
        <taxon>Malacalcyonacea</taxon>
        <taxon>Plexauridae</taxon>
        <taxon>Paramuricea</taxon>
    </lineage>
</organism>
<feature type="compositionally biased region" description="Basic and acidic residues" evidence="9">
    <location>
        <begin position="284"/>
        <end position="328"/>
    </location>
</feature>
<comment type="caution">
    <text evidence="10">The sequence shown here is derived from an EMBL/GenBank/DDBJ whole genome shotgun (WGS) entry which is preliminary data.</text>
</comment>
<accession>A0A6S7HHQ4</accession>
<dbReference type="InterPro" id="IPR048549">
    <property type="entry name" value="KRR1-like_KH2_euk"/>
</dbReference>
<evidence type="ECO:0000256" key="8">
    <source>
        <dbReference type="PIRNR" id="PIRNR006515"/>
    </source>
</evidence>
<evidence type="ECO:0000256" key="1">
    <source>
        <dbReference type="ARBA" id="ARBA00004604"/>
    </source>
</evidence>
<evidence type="ECO:0000313" key="10">
    <source>
        <dbReference type="EMBL" id="CAB4003077.1"/>
    </source>
</evidence>
<evidence type="ECO:0000256" key="4">
    <source>
        <dbReference type="ARBA" id="ARBA00022552"/>
    </source>
</evidence>
<feature type="region of interest" description="Disordered" evidence="9">
    <location>
        <begin position="239"/>
        <end position="269"/>
    </location>
</feature>
<keyword evidence="4 8" id="KW-0698">rRNA processing</keyword>
<keyword evidence="11" id="KW-1185">Reference proteome</keyword>
<sequence length="368" mass="43238">MAEEESVSEVPSKKNRFRKDKPWDHEGIDHWKIEKFTAEDNRHGLLEESSFATLFPKYREKYLREVWPLVEEKLKEHGIKCQLDVIEGSMSVYTTRKTWDPYIIIKARDMIKLMARSVPYEQAMRVLNDSVSCDIIKIGSLVRNKERFVKRRQRLIGPNGATLKALELLTECYIMVQGNTVAVMGSYKGLKAARKVIEETMKNVHPIYNIKTLMIKRELAKDPALKEESWDRFLPKFKKNSVQQRKKPKKAKKIYTPFPPPQQESKVDKELASGEYFLKEKEKRFKAQEEKKNKQAKAEGVRKERREKMFVPPEEEKHVKREHKKDSNTEVDVQAFKKKIKASQKRKNSGLIDSKTTNIKEKKRKKST</sequence>
<dbReference type="CDD" id="cd22394">
    <property type="entry name" value="KH-I_KRR1_rpt2"/>
    <property type="match status" value="1"/>
</dbReference>
<dbReference type="InterPro" id="IPR041174">
    <property type="entry name" value="KRR1-like_KH1"/>
</dbReference>
<comment type="function">
    <text evidence="8">Required for 40S ribosome biogenesis. Involved in nucleolar processing of pre-18S ribosomal RNA and ribosome assembly.</text>
</comment>
<name>A0A6S7HHQ4_PARCT</name>
<dbReference type="PIRSF" id="PIRSF006515">
    <property type="entry name" value="KRR1"/>
    <property type="match status" value="1"/>
</dbReference>
<evidence type="ECO:0000256" key="3">
    <source>
        <dbReference type="ARBA" id="ARBA00022517"/>
    </source>
</evidence>
<dbReference type="OrthoDB" id="441223at2759"/>
<dbReference type="Proteomes" id="UP001152795">
    <property type="component" value="Unassembled WGS sequence"/>
</dbReference>
<comment type="similarity">
    <text evidence="2 8">Belongs to the KRR1 family.</text>
</comment>
<keyword evidence="6 8" id="KW-0539">Nucleus</keyword>
<dbReference type="CDD" id="cd22393">
    <property type="entry name" value="KH-I_KRR1_rpt1"/>
    <property type="match status" value="1"/>
</dbReference>
<keyword evidence="3 8" id="KW-0690">Ribosome biogenesis</keyword>
<gene>
    <name evidence="10" type="ORF">PACLA_8A057029</name>
</gene>
<dbReference type="InterPro" id="IPR048550">
    <property type="entry name" value="KRR1-like_KH1_euk"/>
</dbReference>
<dbReference type="EMBL" id="CACRXK020004532">
    <property type="protein sequence ID" value="CAB4003077.1"/>
    <property type="molecule type" value="Genomic_DNA"/>
</dbReference>
<dbReference type="InterPro" id="IPR036612">
    <property type="entry name" value="KH_dom_type_1_sf"/>
</dbReference>
<dbReference type="SUPFAM" id="SSF54791">
    <property type="entry name" value="Eukaryotic type KH-domain (KH-domain type I)"/>
    <property type="match status" value="1"/>
</dbReference>
<comment type="subunit">
    <text evidence="8">Component of the ribosomal small subunit (SSU) processome.</text>
</comment>
<evidence type="ECO:0000256" key="9">
    <source>
        <dbReference type="SAM" id="MobiDB-lite"/>
    </source>
</evidence>
<evidence type="ECO:0000256" key="6">
    <source>
        <dbReference type="ARBA" id="ARBA00023242"/>
    </source>
</evidence>
<dbReference type="AlphaFoldDB" id="A0A6S7HHQ4"/>
<dbReference type="GO" id="GO:0032040">
    <property type="term" value="C:small-subunit processome"/>
    <property type="evidence" value="ECO:0007669"/>
    <property type="project" value="TreeGrafter"/>
</dbReference>
<dbReference type="FunFam" id="3.30.1370.10:FF:000011">
    <property type="entry name" value="KRR1 small subunit processome component"/>
    <property type="match status" value="1"/>
</dbReference>
<dbReference type="PANTHER" id="PTHR12581">
    <property type="entry name" value="HIV-1 REV BINDING PROTEIN 2, 3"/>
    <property type="match status" value="1"/>
</dbReference>
<evidence type="ECO:0000256" key="5">
    <source>
        <dbReference type="ARBA" id="ARBA00022884"/>
    </source>
</evidence>
<reference evidence="10" key="1">
    <citation type="submission" date="2020-04" db="EMBL/GenBank/DDBJ databases">
        <authorList>
            <person name="Alioto T."/>
            <person name="Alioto T."/>
            <person name="Gomez Garrido J."/>
        </authorList>
    </citation>
    <scope>NUCLEOTIDE SEQUENCE</scope>
    <source>
        <strain evidence="10">A484AB</strain>
    </source>
</reference>
<dbReference type="InterPro" id="IPR048548">
    <property type="entry name" value="KRR1-like_KH2"/>
</dbReference>
<comment type="subcellular location">
    <subcellularLocation>
        <location evidence="1 8">Nucleus</location>
        <location evidence="1 8">Nucleolus</location>
    </subcellularLocation>
</comment>
<dbReference type="SMART" id="SM00322">
    <property type="entry name" value="KH"/>
    <property type="match status" value="1"/>
</dbReference>
<dbReference type="PANTHER" id="PTHR12581:SF0">
    <property type="entry name" value="KRR1 SMALL SUBUNIT PROCESSOME COMPONENT HOMOLOG"/>
    <property type="match status" value="1"/>
</dbReference>
<evidence type="ECO:0000256" key="7">
    <source>
        <dbReference type="ARBA" id="ARBA00023274"/>
    </source>
</evidence>
<protein>
    <recommendedName>
        <fullName evidence="8">KRR1 small subunit processome component</fullName>
    </recommendedName>
    <alternativeName>
        <fullName evidence="8">KRR-R motif-containing protein 1</fullName>
    </alternativeName>
</protein>
<proteinExistence type="inferred from homology"/>
<keyword evidence="7 8" id="KW-0687">Ribonucleoprotein</keyword>
<dbReference type="Gene3D" id="3.30.1370.10">
    <property type="entry name" value="K Homology domain, type 1"/>
    <property type="match status" value="2"/>
</dbReference>
<evidence type="ECO:0000256" key="2">
    <source>
        <dbReference type="ARBA" id="ARBA00009344"/>
    </source>
</evidence>